<reference evidence="5" key="1">
    <citation type="submission" date="2017-02" db="UniProtKB">
        <authorList>
            <consortium name="WormBaseParasite"/>
        </authorList>
    </citation>
    <scope>IDENTIFICATION</scope>
</reference>
<dbReference type="Proteomes" id="UP000274756">
    <property type="component" value="Unassembled WGS sequence"/>
</dbReference>
<protein>
    <submittedName>
        <fullName evidence="5">RGS domain-containing protein</fullName>
    </submittedName>
</protein>
<dbReference type="InterPro" id="IPR016137">
    <property type="entry name" value="RGS"/>
</dbReference>
<dbReference type="Pfam" id="PF00615">
    <property type="entry name" value="RGS"/>
    <property type="match status" value="1"/>
</dbReference>
<evidence type="ECO:0000313" key="2">
    <source>
        <dbReference type="EMBL" id="VDN60524.1"/>
    </source>
</evidence>
<dbReference type="WBParaSite" id="DME_0000884101-mRNA-1">
    <property type="protein sequence ID" value="DME_0000884101-mRNA-1"/>
    <property type="gene ID" value="DME_0000884101"/>
</dbReference>
<dbReference type="PRINTS" id="PR01301">
    <property type="entry name" value="RGSPROTEIN"/>
</dbReference>
<sequence length="177" mass="20586">MKRNSWKYLSCSSRFTRTLGYLKNKMDAASTSTLYPTKEQVRNWQESFESLLNHKYGCLLFRTFLKGEFSDENVDFWIECEEFKKLKEGKKSTIQRAHAIYNEYVAEQSPKEVNLDSDTRAATKAALENGAKPNMFTLAQSRIEQLMAKDSYRRFLKSRLFLDLLNDTSNDTSAKNS</sequence>
<evidence type="ECO:0000313" key="3">
    <source>
        <dbReference type="Proteomes" id="UP000038040"/>
    </source>
</evidence>
<dbReference type="PANTHER" id="PTHR10845:SF259">
    <property type="entry name" value="RGS DOMAIN-CONTAINING PROTEIN-RELATED"/>
    <property type="match status" value="1"/>
</dbReference>
<dbReference type="AlphaFoldDB" id="A0A0N4ULZ4"/>
<dbReference type="Gene3D" id="1.10.167.10">
    <property type="entry name" value="Regulator of G-protein Signalling 4, domain 2"/>
    <property type="match status" value="1"/>
</dbReference>
<dbReference type="SMART" id="SM00315">
    <property type="entry name" value="RGS"/>
    <property type="match status" value="1"/>
</dbReference>
<dbReference type="InterPro" id="IPR036305">
    <property type="entry name" value="RGS_sf"/>
</dbReference>
<organism evidence="3 5">
    <name type="scientific">Dracunculus medinensis</name>
    <name type="common">Guinea worm</name>
    <dbReference type="NCBI Taxonomy" id="318479"/>
    <lineage>
        <taxon>Eukaryota</taxon>
        <taxon>Metazoa</taxon>
        <taxon>Ecdysozoa</taxon>
        <taxon>Nematoda</taxon>
        <taxon>Chromadorea</taxon>
        <taxon>Rhabditida</taxon>
        <taxon>Spirurina</taxon>
        <taxon>Dracunculoidea</taxon>
        <taxon>Dracunculidae</taxon>
        <taxon>Dracunculus</taxon>
    </lineage>
</organism>
<evidence type="ECO:0000313" key="5">
    <source>
        <dbReference type="WBParaSite" id="DME_0000884101-mRNA-1"/>
    </source>
</evidence>
<accession>A0A0N4ULZ4</accession>
<feature type="domain" description="RGS" evidence="1">
    <location>
        <begin position="47"/>
        <end position="165"/>
    </location>
</feature>
<dbReference type="STRING" id="318479.A0A0N4ULZ4"/>
<dbReference type="EMBL" id="UYYG01001220">
    <property type="protein sequence ID" value="VDN60524.1"/>
    <property type="molecule type" value="Genomic_DNA"/>
</dbReference>
<dbReference type="FunFam" id="1.10.167.10:FF:000001">
    <property type="entry name" value="Putative regulator of g-protein signaling 12"/>
    <property type="match status" value="1"/>
</dbReference>
<keyword evidence="4" id="KW-1185">Reference proteome</keyword>
<evidence type="ECO:0000313" key="4">
    <source>
        <dbReference type="Proteomes" id="UP000274756"/>
    </source>
</evidence>
<gene>
    <name evidence="2" type="ORF">DME_LOCUS10497</name>
</gene>
<dbReference type="InterPro" id="IPR044926">
    <property type="entry name" value="RGS_subdomain_2"/>
</dbReference>
<dbReference type="Proteomes" id="UP000038040">
    <property type="component" value="Unplaced"/>
</dbReference>
<proteinExistence type="predicted"/>
<evidence type="ECO:0000259" key="1">
    <source>
        <dbReference type="PROSITE" id="PS50132"/>
    </source>
</evidence>
<reference evidence="2 4" key="2">
    <citation type="submission" date="2018-11" db="EMBL/GenBank/DDBJ databases">
        <authorList>
            <consortium name="Pathogen Informatics"/>
        </authorList>
    </citation>
    <scope>NUCLEOTIDE SEQUENCE [LARGE SCALE GENOMIC DNA]</scope>
</reference>
<dbReference type="PROSITE" id="PS50132">
    <property type="entry name" value="RGS"/>
    <property type="match status" value="1"/>
</dbReference>
<dbReference type="OrthoDB" id="196547at2759"/>
<dbReference type="SUPFAM" id="SSF48097">
    <property type="entry name" value="Regulator of G-protein signaling, RGS"/>
    <property type="match status" value="1"/>
</dbReference>
<dbReference type="PANTHER" id="PTHR10845">
    <property type="entry name" value="REGULATOR OF G PROTEIN SIGNALING"/>
    <property type="match status" value="1"/>
</dbReference>
<name>A0A0N4ULZ4_DRAME</name>